<dbReference type="EMBL" id="AZMM01009679">
    <property type="protein sequence ID" value="ETJ36028.1"/>
    <property type="molecule type" value="Genomic_DNA"/>
</dbReference>
<protein>
    <submittedName>
        <fullName evidence="1">Efflux transporter, RND family, MFP subunit</fullName>
    </submittedName>
</protein>
<accession>W1Y0F4</accession>
<reference evidence="1" key="1">
    <citation type="submission" date="2013-12" db="EMBL/GenBank/DDBJ databases">
        <title>A Varibaculum cambriense genome reconstructed from a premature infant gut community with otherwise low bacterial novelty that shifts toward anaerobic metabolism during the third week of life.</title>
        <authorList>
            <person name="Brown C.T."/>
            <person name="Sharon I."/>
            <person name="Thomas B.C."/>
            <person name="Castelle C.J."/>
            <person name="Morowitz M.J."/>
            <person name="Banfield J.F."/>
        </authorList>
    </citation>
    <scope>NUCLEOTIDE SEQUENCE</scope>
</reference>
<feature type="non-terminal residue" evidence="1">
    <location>
        <position position="1"/>
    </location>
</feature>
<name>W1Y0F4_9ZZZZ</name>
<gene>
    <name evidence="1" type="ORF">Q604_UNBC09679G0002</name>
</gene>
<dbReference type="Gene3D" id="2.40.420.20">
    <property type="match status" value="1"/>
</dbReference>
<evidence type="ECO:0000313" key="1">
    <source>
        <dbReference type="EMBL" id="ETJ36028.1"/>
    </source>
</evidence>
<dbReference type="AlphaFoldDB" id="W1Y0F4"/>
<organism evidence="1">
    <name type="scientific">human gut metagenome</name>
    <dbReference type="NCBI Taxonomy" id="408170"/>
    <lineage>
        <taxon>unclassified sequences</taxon>
        <taxon>metagenomes</taxon>
        <taxon>organismal metagenomes</taxon>
    </lineage>
</organism>
<comment type="caution">
    <text evidence="1">The sequence shown here is derived from an EMBL/GenBank/DDBJ whole genome shotgun (WGS) entry which is preliminary data.</text>
</comment>
<sequence length="45" mass="4612">PVRTAVSTGVTGDTNVQILKGLSEGDEIIISGDVTAPKNNSRGPF</sequence>
<proteinExistence type="predicted"/>